<dbReference type="RefSeq" id="WP_210155825.1">
    <property type="nucleotide sequence ID" value="NZ_JAFCNB010000005.1"/>
</dbReference>
<protein>
    <recommendedName>
        <fullName evidence="4">ATPase</fullName>
    </recommendedName>
</protein>
<name>A0A940WGT4_9ACTN</name>
<comment type="caution">
    <text evidence="2">The sequence shown here is derived from an EMBL/GenBank/DDBJ whole genome shotgun (WGS) entry which is preliminary data.</text>
</comment>
<dbReference type="EMBL" id="JAFCNB010000005">
    <property type="protein sequence ID" value="MBP2704528.1"/>
    <property type="molecule type" value="Genomic_DNA"/>
</dbReference>
<evidence type="ECO:0000313" key="2">
    <source>
        <dbReference type="EMBL" id="MBP2704528.1"/>
    </source>
</evidence>
<reference evidence="2" key="1">
    <citation type="submission" date="2021-02" db="EMBL/GenBank/DDBJ databases">
        <title>Draft genome sequence of Microbispora sp. RL4-1S isolated from rice leaves in Thailand.</title>
        <authorList>
            <person name="Muangham S."/>
            <person name="Duangmal K."/>
        </authorList>
    </citation>
    <scope>NUCLEOTIDE SEQUENCE</scope>
    <source>
        <strain evidence="2">RL4-1S</strain>
    </source>
</reference>
<feature type="region of interest" description="Disordered" evidence="1">
    <location>
        <begin position="59"/>
        <end position="78"/>
    </location>
</feature>
<organism evidence="2 3">
    <name type="scientific">Microbispora oryzae</name>
    <dbReference type="NCBI Taxonomy" id="2806554"/>
    <lineage>
        <taxon>Bacteria</taxon>
        <taxon>Bacillati</taxon>
        <taxon>Actinomycetota</taxon>
        <taxon>Actinomycetes</taxon>
        <taxon>Streptosporangiales</taxon>
        <taxon>Streptosporangiaceae</taxon>
        <taxon>Microbispora</taxon>
    </lineage>
</organism>
<keyword evidence="3" id="KW-1185">Reference proteome</keyword>
<proteinExistence type="predicted"/>
<gene>
    <name evidence="2" type="ORF">JOL79_11955</name>
</gene>
<sequence>MTAMGVVAVIGESVRVAVYATAGALVLPAEDAEAAREAWRTLGPEVAVVILTPAAARSLAAEETPETPGGPPAVVMPQ</sequence>
<evidence type="ECO:0000313" key="3">
    <source>
        <dbReference type="Proteomes" id="UP000674234"/>
    </source>
</evidence>
<evidence type="ECO:0000256" key="1">
    <source>
        <dbReference type="SAM" id="MobiDB-lite"/>
    </source>
</evidence>
<dbReference type="AlphaFoldDB" id="A0A940WGT4"/>
<dbReference type="Proteomes" id="UP000674234">
    <property type="component" value="Unassembled WGS sequence"/>
</dbReference>
<accession>A0A940WGT4</accession>
<evidence type="ECO:0008006" key="4">
    <source>
        <dbReference type="Google" id="ProtNLM"/>
    </source>
</evidence>